<feature type="non-terminal residue" evidence="1">
    <location>
        <position position="203"/>
    </location>
</feature>
<protein>
    <submittedName>
        <fullName evidence="1">Uncharacterized protein</fullName>
    </submittedName>
</protein>
<proteinExistence type="predicted"/>
<dbReference type="EMBL" id="BART01034846">
    <property type="protein sequence ID" value="GAH08308.1"/>
    <property type="molecule type" value="Genomic_DNA"/>
</dbReference>
<accession>X1EI15</accession>
<organism evidence="1">
    <name type="scientific">marine sediment metagenome</name>
    <dbReference type="NCBI Taxonomy" id="412755"/>
    <lineage>
        <taxon>unclassified sequences</taxon>
        <taxon>metagenomes</taxon>
        <taxon>ecological metagenomes</taxon>
    </lineage>
</organism>
<evidence type="ECO:0000313" key="1">
    <source>
        <dbReference type="EMBL" id="GAH08308.1"/>
    </source>
</evidence>
<feature type="non-terminal residue" evidence="1">
    <location>
        <position position="1"/>
    </location>
</feature>
<comment type="caution">
    <text evidence="1">The sequence shown here is derived from an EMBL/GenBank/DDBJ whole genome shotgun (WGS) entry which is preliminary data.</text>
</comment>
<gene>
    <name evidence="1" type="ORF">S01H4_59423</name>
</gene>
<reference evidence="1" key="1">
    <citation type="journal article" date="2014" name="Front. Microbiol.">
        <title>High frequency of phylogenetically diverse reductive dehalogenase-homologous genes in deep subseafloor sedimentary metagenomes.</title>
        <authorList>
            <person name="Kawai M."/>
            <person name="Futagami T."/>
            <person name="Toyoda A."/>
            <person name="Takaki Y."/>
            <person name="Nishi S."/>
            <person name="Hori S."/>
            <person name="Arai W."/>
            <person name="Tsubouchi T."/>
            <person name="Morono Y."/>
            <person name="Uchiyama I."/>
            <person name="Ito T."/>
            <person name="Fujiyama A."/>
            <person name="Inagaki F."/>
            <person name="Takami H."/>
        </authorList>
    </citation>
    <scope>NUCLEOTIDE SEQUENCE</scope>
    <source>
        <strain evidence="1">Expedition CK06-06</strain>
    </source>
</reference>
<name>X1EI15_9ZZZZ</name>
<dbReference type="AlphaFoldDB" id="X1EI15"/>
<sequence length="203" mass="22254">PTIPPELSIGKKIGGDIQPLRMVTEPIQAGIAFLATPFRWLGMAKPGPLGVAMEAGVMGVTGGLGWQEAEQKRLEEEVRWLREHPGYAIGATIGDILTMKVIGKVTGWAGGKVKGGMRLTAKELLPEGVKWELIIKHQRLARLLGLPEEYVKVRPSVFVGKTRDVWMKAVTEGGKGYAEVGGAVREIFKPAPRWLIPKWMEKL</sequence>